<protein>
    <submittedName>
        <fullName evidence="1">Uncharacterized protein</fullName>
    </submittedName>
</protein>
<reference evidence="1" key="1">
    <citation type="journal article" date="2022" name="bioRxiv">
        <title>Sequencing and chromosome-scale assembly of the giantPleurodeles waltlgenome.</title>
        <authorList>
            <person name="Brown T."/>
            <person name="Elewa A."/>
            <person name="Iarovenko S."/>
            <person name="Subramanian E."/>
            <person name="Araus A.J."/>
            <person name="Petzold A."/>
            <person name="Susuki M."/>
            <person name="Suzuki K.-i.T."/>
            <person name="Hayashi T."/>
            <person name="Toyoda A."/>
            <person name="Oliveira C."/>
            <person name="Osipova E."/>
            <person name="Leigh N.D."/>
            <person name="Simon A."/>
            <person name="Yun M.H."/>
        </authorList>
    </citation>
    <scope>NUCLEOTIDE SEQUENCE</scope>
    <source>
        <strain evidence="1">20211129_DDA</strain>
        <tissue evidence="1">Liver</tissue>
    </source>
</reference>
<dbReference type="EMBL" id="JANPWB010000015">
    <property type="protein sequence ID" value="KAJ1094113.1"/>
    <property type="molecule type" value="Genomic_DNA"/>
</dbReference>
<sequence>MDPKFDNEITLATQPSGVCGPTPAVTIEKCCDGPPGGPTADQLSSYVIVLIGWPAQRRHVLIGQPRVRLTERGGRGGARRDDNFQPTFPPSVIFPFVVSARQHVLFPPPPFHWSSLPGNTTLIGRWEFVARVRAEPLAPDEKSHKREMTSRLLQGRARVDECAVTGQSAASSEVSVQSGLSDWPVGGRSATRALTVETAVSPQRVRNKNKGDIGGGGVALGFGTRMYRSIFTAEKRKSRPVRNTAWGA</sequence>
<organism evidence="1 2">
    <name type="scientific">Pleurodeles waltl</name>
    <name type="common">Iberian ribbed newt</name>
    <dbReference type="NCBI Taxonomy" id="8319"/>
    <lineage>
        <taxon>Eukaryota</taxon>
        <taxon>Metazoa</taxon>
        <taxon>Chordata</taxon>
        <taxon>Craniata</taxon>
        <taxon>Vertebrata</taxon>
        <taxon>Euteleostomi</taxon>
        <taxon>Amphibia</taxon>
        <taxon>Batrachia</taxon>
        <taxon>Caudata</taxon>
        <taxon>Salamandroidea</taxon>
        <taxon>Salamandridae</taxon>
        <taxon>Pleurodelinae</taxon>
        <taxon>Pleurodeles</taxon>
    </lineage>
</organism>
<gene>
    <name evidence="1" type="ORF">NDU88_007197</name>
</gene>
<evidence type="ECO:0000313" key="2">
    <source>
        <dbReference type="Proteomes" id="UP001066276"/>
    </source>
</evidence>
<name>A0AAV7LX13_PLEWA</name>
<proteinExistence type="predicted"/>
<keyword evidence="2" id="KW-1185">Reference proteome</keyword>
<accession>A0AAV7LX13</accession>
<dbReference type="Proteomes" id="UP001066276">
    <property type="component" value="Chromosome 11"/>
</dbReference>
<evidence type="ECO:0000313" key="1">
    <source>
        <dbReference type="EMBL" id="KAJ1094113.1"/>
    </source>
</evidence>
<comment type="caution">
    <text evidence="1">The sequence shown here is derived from an EMBL/GenBank/DDBJ whole genome shotgun (WGS) entry which is preliminary data.</text>
</comment>
<dbReference type="AlphaFoldDB" id="A0AAV7LX13"/>